<keyword evidence="3" id="KW-0804">Transcription</keyword>
<dbReference type="GO" id="GO:0003677">
    <property type="term" value="F:DNA binding"/>
    <property type="evidence" value="ECO:0007669"/>
    <property type="project" value="UniProtKB-KW"/>
</dbReference>
<dbReference type="AlphaFoldDB" id="A0A2U1CKT5"/>
<dbReference type="SUPFAM" id="SSF46785">
    <property type="entry name" value="Winged helix' DNA-binding domain"/>
    <property type="match status" value="1"/>
</dbReference>
<evidence type="ECO:0000256" key="3">
    <source>
        <dbReference type="ARBA" id="ARBA00023163"/>
    </source>
</evidence>
<gene>
    <name evidence="5" type="ORF">C7440_2358</name>
</gene>
<dbReference type="InterPro" id="IPR039422">
    <property type="entry name" value="MarR/SlyA-like"/>
</dbReference>
<sequence length="160" mass="17554">MGYLLNRAANIIAARFSDELKLHGINLQIWRVLAALDHKDGQSVTDLASHTAAELSYLSRSLADIEKRGLVVRVTSSQDKRTVRLSLTPAGRRLVKALVPCGEEVESMALAGIPKADVEAMQRGLQAVYHNVVAGTQKDVAMGVNRKLTVARRARQRTRD</sequence>
<reference evidence="5 6" key="1">
    <citation type="submission" date="2018-04" db="EMBL/GenBank/DDBJ databases">
        <title>Genomic Encyclopedia of Type Strains, Phase IV (KMG-IV): sequencing the most valuable type-strain genomes for metagenomic binning, comparative biology and taxonomic classification.</title>
        <authorList>
            <person name="Goeker M."/>
        </authorList>
    </citation>
    <scope>NUCLEOTIDE SEQUENCE [LARGE SCALE GENOMIC DNA]</scope>
    <source>
        <strain evidence="5 6">DSM 10065</strain>
    </source>
</reference>
<dbReference type="RefSeq" id="WP_165832559.1">
    <property type="nucleotide sequence ID" value="NZ_JACCEX010000003.1"/>
</dbReference>
<dbReference type="EMBL" id="QEKO01000003">
    <property type="protein sequence ID" value="PVY61629.1"/>
    <property type="molecule type" value="Genomic_DNA"/>
</dbReference>
<dbReference type="PROSITE" id="PS50995">
    <property type="entry name" value="HTH_MARR_2"/>
    <property type="match status" value="1"/>
</dbReference>
<dbReference type="GO" id="GO:0006950">
    <property type="term" value="P:response to stress"/>
    <property type="evidence" value="ECO:0007669"/>
    <property type="project" value="TreeGrafter"/>
</dbReference>
<comment type="caution">
    <text evidence="5">The sequence shown here is derived from an EMBL/GenBank/DDBJ whole genome shotgun (WGS) entry which is preliminary data.</text>
</comment>
<evidence type="ECO:0000256" key="2">
    <source>
        <dbReference type="ARBA" id="ARBA00023125"/>
    </source>
</evidence>
<dbReference type="GO" id="GO:0003700">
    <property type="term" value="F:DNA-binding transcription factor activity"/>
    <property type="evidence" value="ECO:0007669"/>
    <property type="project" value="InterPro"/>
</dbReference>
<protein>
    <submittedName>
        <fullName evidence="5">MarR family transcriptional regulator</fullName>
    </submittedName>
</protein>
<dbReference type="PANTHER" id="PTHR33164:SF64">
    <property type="entry name" value="TRANSCRIPTIONAL REGULATOR SLYA"/>
    <property type="match status" value="1"/>
</dbReference>
<proteinExistence type="predicted"/>
<dbReference type="InterPro" id="IPR036388">
    <property type="entry name" value="WH-like_DNA-bd_sf"/>
</dbReference>
<keyword evidence="1" id="KW-0805">Transcription regulation</keyword>
<dbReference type="Proteomes" id="UP000246145">
    <property type="component" value="Unassembled WGS sequence"/>
</dbReference>
<keyword evidence="6" id="KW-1185">Reference proteome</keyword>
<accession>A0A2U1CKT5</accession>
<name>A0A2U1CKT5_9BURK</name>
<dbReference type="PANTHER" id="PTHR33164">
    <property type="entry name" value="TRANSCRIPTIONAL REGULATOR, MARR FAMILY"/>
    <property type="match status" value="1"/>
</dbReference>
<feature type="domain" description="HTH marR-type" evidence="4">
    <location>
        <begin position="1"/>
        <end position="130"/>
    </location>
</feature>
<evidence type="ECO:0000259" key="4">
    <source>
        <dbReference type="PROSITE" id="PS50995"/>
    </source>
</evidence>
<evidence type="ECO:0000256" key="1">
    <source>
        <dbReference type="ARBA" id="ARBA00023015"/>
    </source>
</evidence>
<dbReference type="InterPro" id="IPR036390">
    <property type="entry name" value="WH_DNA-bd_sf"/>
</dbReference>
<dbReference type="InterPro" id="IPR000835">
    <property type="entry name" value="HTH_MarR-typ"/>
</dbReference>
<keyword evidence="2" id="KW-0238">DNA-binding</keyword>
<organism evidence="5 6">
    <name type="scientific">Pusillimonas noertemannii</name>
    <dbReference type="NCBI Taxonomy" id="305977"/>
    <lineage>
        <taxon>Bacteria</taxon>
        <taxon>Pseudomonadati</taxon>
        <taxon>Pseudomonadota</taxon>
        <taxon>Betaproteobacteria</taxon>
        <taxon>Burkholderiales</taxon>
        <taxon>Alcaligenaceae</taxon>
        <taxon>Pusillimonas</taxon>
    </lineage>
</organism>
<dbReference type="SMART" id="SM00347">
    <property type="entry name" value="HTH_MARR"/>
    <property type="match status" value="1"/>
</dbReference>
<dbReference type="Gene3D" id="1.10.10.10">
    <property type="entry name" value="Winged helix-like DNA-binding domain superfamily/Winged helix DNA-binding domain"/>
    <property type="match status" value="1"/>
</dbReference>
<evidence type="ECO:0000313" key="5">
    <source>
        <dbReference type="EMBL" id="PVY61629.1"/>
    </source>
</evidence>
<evidence type="ECO:0000313" key="6">
    <source>
        <dbReference type="Proteomes" id="UP000246145"/>
    </source>
</evidence>
<dbReference type="Pfam" id="PF12802">
    <property type="entry name" value="MarR_2"/>
    <property type="match status" value="1"/>
</dbReference>